<reference evidence="1" key="1">
    <citation type="journal article" date="2023" name="Plant J.">
        <title>Genome sequences and population genomics provide insights into the demographic history, inbreeding, and mutation load of two 'living fossil' tree species of Dipteronia.</title>
        <authorList>
            <person name="Feng Y."/>
            <person name="Comes H.P."/>
            <person name="Chen J."/>
            <person name="Zhu S."/>
            <person name="Lu R."/>
            <person name="Zhang X."/>
            <person name="Li P."/>
            <person name="Qiu J."/>
            <person name="Olsen K.M."/>
            <person name="Qiu Y."/>
        </authorList>
    </citation>
    <scope>NUCLEOTIDE SEQUENCE</scope>
    <source>
        <strain evidence="1">NBL</strain>
    </source>
</reference>
<organism evidence="1 2">
    <name type="scientific">Dipteronia sinensis</name>
    <dbReference type="NCBI Taxonomy" id="43782"/>
    <lineage>
        <taxon>Eukaryota</taxon>
        <taxon>Viridiplantae</taxon>
        <taxon>Streptophyta</taxon>
        <taxon>Embryophyta</taxon>
        <taxon>Tracheophyta</taxon>
        <taxon>Spermatophyta</taxon>
        <taxon>Magnoliopsida</taxon>
        <taxon>eudicotyledons</taxon>
        <taxon>Gunneridae</taxon>
        <taxon>Pentapetalae</taxon>
        <taxon>rosids</taxon>
        <taxon>malvids</taxon>
        <taxon>Sapindales</taxon>
        <taxon>Sapindaceae</taxon>
        <taxon>Hippocastanoideae</taxon>
        <taxon>Acereae</taxon>
        <taxon>Dipteronia</taxon>
    </lineage>
</organism>
<evidence type="ECO:0000313" key="2">
    <source>
        <dbReference type="Proteomes" id="UP001281410"/>
    </source>
</evidence>
<dbReference type="Proteomes" id="UP001281410">
    <property type="component" value="Unassembled WGS sequence"/>
</dbReference>
<dbReference type="AlphaFoldDB" id="A0AAE0E7J9"/>
<comment type="caution">
    <text evidence="1">The sequence shown here is derived from an EMBL/GenBank/DDBJ whole genome shotgun (WGS) entry which is preliminary data.</text>
</comment>
<sequence length="129" mass="14718">MVSEHKLASLKMSSSFSIKESKLNIKAFHQCSSLITAKLNTYNFLLRRSQIILLVCSLGLSHHLNENEQPATDIEDDKGEKILNPLYRTQCVNDGILISWLRGTIKDEVLSLFFQEADTTYKVWTSLEL</sequence>
<keyword evidence="2" id="KW-1185">Reference proteome</keyword>
<protein>
    <submittedName>
        <fullName evidence="1">Uncharacterized protein</fullName>
    </submittedName>
</protein>
<proteinExistence type="predicted"/>
<gene>
    <name evidence="1" type="ORF">Dsin_011779</name>
</gene>
<dbReference type="EMBL" id="JANJYJ010000004">
    <property type="protein sequence ID" value="KAK3217809.1"/>
    <property type="molecule type" value="Genomic_DNA"/>
</dbReference>
<name>A0AAE0E7J9_9ROSI</name>
<accession>A0AAE0E7J9</accession>
<evidence type="ECO:0000313" key="1">
    <source>
        <dbReference type="EMBL" id="KAK3217809.1"/>
    </source>
</evidence>